<keyword evidence="2" id="KW-1185">Reference proteome</keyword>
<evidence type="ECO:0000313" key="1">
    <source>
        <dbReference type="EMBL" id="OVA09331.1"/>
    </source>
</evidence>
<sequence length="67" mass="7982">MRYCIEYIRDGKQKSYTRGGRISIHSDDEGPHPANSNGKVYHLSYLQYEQARRWVLKHSPENAEWEE</sequence>
<gene>
    <name evidence="1" type="ORF">BVC80_8823g14</name>
</gene>
<dbReference type="OrthoDB" id="1886754at2759"/>
<evidence type="ECO:0000313" key="2">
    <source>
        <dbReference type="Proteomes" id="UP000195402"/>
    </source>
</evidence>
<dbReference type="AlphaFoldDB" id="A0A200QFY0"/>
<protein>
    <submittedName>
        <fullName evidence="1">Uncharacterized protein</fullName>
    </submittedName>
</protein>
<reference evidence="1 2" key="1">
    <citation type="journal article" date="2017" name="Mol. Plant">
        <title>The Genome of Medicinal Plant Macleaya cordata Provides New Insights into Benzylisoquinoline Alkaloids Metabolism.</title>
        <authorList>
            <person name="Liu X."/>
            <person name="Liu Y."/>
            <person name="Huang P."/>
            <person name="Ma Y."/>
            <person name="Qing Z."/>
            <person name="Tang Q."/>
            <person name="Cao H."/>
            <person name="Cheng P."/>
            <person name="Zheng Y."/>
            <person name="Yuan Z."/>
            <person name="Zhou Y."/>
            <person name="Liu J."/>
            <person name="Tang Z."/>
            <person name="Zhuo Y."/>
            <person name="Zhang Y."/>
            <person name="Yu L."/>
            <person name="Huang J."/>
            <person name="Yang P."/>
            <person name="Peng Q."/>
            <person name="Zhang J."/>
            <person name="Jiang W."/>
            <person name="Zhang Z."/>
            <person name="Lin K."/>
            <person name="Ro D.K."/>
            <person name="Chen X."/>
            <person name="Xiong X."/>
            <person name="Shang Y."/>
            <person name="Huang S."/>
            <person name="Zeng J."/>
        </authorList>
    </citation>
    <scope>NUCLEOTIDE SEQUENCE [LARGE SCALE GENOMIC DNA]</scope>
    <source>
        <strain evidence="2">cv. BLH2017</strain>
        <tissue evidence="1">Root</tissue>
    </source>
</reference>
<accession>A0A200QFY0</accession>
<dbReference type="EMBL" id="MVGT01002130">
    <property type="protein sequence ID" value="OVA09331.1"/>
    <property type="molecule type" value="Genomic_DNA"/>
</dbReference>
<dbReference type="InParanoid" id="A0A200QFY0"/>
<comment type="caution">
    <text evidence="1">The sequence shown here is derived from an EMBL/GenBank/DDBJ whole genome shotgun (WGS) entry which is preliminary data.</text>
</comment>
<organism evidence="1 2">
    <name type="scientific">Macleaya cordata</name>
    <name type="common">Five-seeded plume-poppy</name>
    <name type="synonym">Bocconia cordata</name>
    <dbReference type="NCBI Taxonomy" id="56857"/>
    <lineage>
        <taxon>Eukaryota</taxon>
        <taxon>Viridiplantae</taxon>
        <taxon>Streptophyta</taxon>
        <taxon>Embryophyta</taxon>
        <taxon>Tracheophyta</taxon>
        <taxon>Spermatophyta</taxon>
        <taxon>Magnoliopsida</taxon>
        <taxon>Ranunculales</taxon>
        <taxon>Papaveraceae</taxon>
        <taxon>Papaveroideae</taxon>
        <taxon>Macleaya</taxon>
    </lineage>
</organism>
<name>A0A200QFY0_MACCD</name>
<dbReference type="Proteomes" id="UP000195402">
    <property type="component" value="Unassembled WGS sequence"/>
</dbReference>
<proteinExistence type="predicted"/>